<accession>D3VB34</accession>
<reference evidence="1 2" key="1">
    <citation type="journal article" date="2011" name="PLoS ONE">
        <title>The entomopathogenic bacterial endosymbionts xenorhabdus and photorhabdus: convergent lifestyles from divergent genomes.</title>
        <authorList>
            <person name="Chaston J.M."/>
            <person name="Suen G."/>
            <person name="Tucker S.L."/>
            <person name="Andersen A.W."/>
            <person name="Bhasin A."/>
            <person name="Bode E."/>
            <person name="Bode H.B."/>
            <person name="Brachmann A.O."/>
            <person name="Cowles C.E."/>
            <person name="Cowles K.N."/>
            <person name="Darby C."/>
            <person name="de Leon L."/>
            <person name="Drace K."/>
            <person name="Du Z."/>
            <person name="Givaudan A."/>
            <person name="Herbert Tran E.E."/>
            <person name="Jewell K.A."/>
            <person name="Knack J.J."/>
            <person name="Krasomil-Osterfeld K.C."/>
            <person name="Kukor R."/>
            <person name="Lanois A."/>
            <person name="Latreille P."/>
            <person name="Leimgruber N.K."/>
            <person name="Lipke C.M."/>
            <person name="Liu R."/>
            <person name="Lu X."/>
            <person name="Martens E.C."/>
            <person name="Marri P.R."/>
            <person name="Medigue C."/>
            <person name="Menard M.L."/>
            <person name="Miller N.M."/>
            <person name="Morales-Soto N."/>
            <person name="Norton S."/>
            <person name="Ogier J.C."/>
            <person name="Orchard S.S."/>
            <person name="Park D."/>
            <person name="Park Y."/>
            <person name="Qurollo B.A."/>
            <person name="Sugar D.R."/>
            <person name="Richards G.R."/>
            <person name="Rouy Z."/>
            <person name="Slominski B."/>
            <person name="Slominski K."/>
            <person name="Snyder H."/>
            <person name="Tjaden B.C."/>
            <person name="van der Hoeven R."/>
            <person name="Welch R.D."/>
            <person name="Wheeler C."/>
            <person name="Xiang B."/>
            <person name="Barbazuk B."/>
            <person name="Gaudriault S."/>
            <person name="Goodner B."/>
            <person name="Slater S.C."/>
            <person name="Forst S."/>
            <person name="Goldman B.S."/>
            <person name="Goodrich-Blair H."/>
        </authorList>
    </citation>
    <scope>NUCLEOTIDE SEQUENCE [LARGE SCALE GENOMIC DNA]</scope>
    <source>
        <strain evidence="2">ATCC 19061 / DSM 3370 / CCUG 14189 / LMG 1036 / NCIMB 9965 / AN6</strain>
    </source>
</reference>
<proteinExistence type="predicted"/>
<dbReference type="EMBL" id="FN667742">
    <property type="protein sequence ID" value="CBJ91809.1"/>
    <property type="molecule type" value="Genomic_DNA"/>
</dbReference>
<sequence length="52" mass="5605">MGILAECAVLPGCGLSKWLRIPVTDRYGLKLPESEILNISFVFQVAAVRAAS</sequence>
<organism evidence="1 2">
    <name type="scientific">Xenorhabdus nematophila (strain ATCC 19061 / DSM 3370 / CCUG 14189 / LMG 1036 / NCIMB 9965 / AN6)</name>
    <dbReference type="NCBI Taxonomy" id="406817"/>
    <lineage>
        <taxon>Bacteria</taxon>
        <taxon>Pseudomonadati</taxon>
        <taxon>Pseudomonadota</taxon>
        <taxon>Gammaproteobacteria</taxon>
        <taxon>Enterobacterales</taxon>
        <taxon>Morganellaceae</taxon>
        <taxon>Xenorhabdus</taxon>
    </lineage>
</organism>
<dbReference type="KEGG" id="xne:XNC1_3778"/>
<keyword evidence="2" id="KW-1185">Reference proteome</keyword>
<dbReference type="HOGENOM" id="CLU_3086333_0_0_6"/>
<dbReference type="Proteomes" id="UP000008075">
    <property type="component" value="Chromosome"/>
</dbReference>
<name>D3VB34_XENNA</name>
<dbReference type="AlphaFoldDB" id="D3VB34"/>
<protein>
    <submittedName>
        <fullName evidence="1">Uncharacterized protein</fullName>
    </submittedName>
</protein>
<gene>
    <name evidence="1" type="ordered locus">XNC1_3778</name>
</gene>
<evidence type="ECO:0000313" key="1">
    <source>
        <dbReference type="EMBL" id="CBJ91809.1"/>
    </source>
</evidence>
<evidence type="ECO:0000313" key="2">
    <source>
        <dbReference type="Proteomes" id="UP000008075"/>
    </source>
</evidence>
<dbReference type="STRING" id="406817.XNC1_3778"/>